<protein>
    <recommendedName>
        <fullName evidence="1">HTH luxR-type domain-containing protein</fullName>
    </recommendedName>
</protein>
<dbReference type="GO" id="GO:0003677">
    <property type="term" value="F:DNA binding"/>
    <property type="evidence" value="ECO:0007669"/>
    <property type="project" value="InterPro"/>
</dbReference>
<dbReference type="InterPro" id="IPR000792">
    <property type="entry name" value="Tscrpt_reg_LuxR_C"/>
</dbReference>
<dbReference type="SUPFAM" id="SSF46894">
    <property type="entry name" value="C-terminal effector domain of the bipartite response regulators"/>
    <property type="match status" value="1"/>
</dbReference>
<accession>A0A1E5D6I8</accession>
<dbReference type="GO" id="GO:0006355">
    <property type="term" value="P:regulation of DNA-templated transcription"/>
    <property type="evidence" value="ECO:0007669"/>
    <property type="project" value="InterPro"/>
</dbReference>
<dbReference type="EMBL" id="AJYW02000028">
    <property type="protein sequence ID" value="OEE79231.1"/>
    <property type="molecule type" value="Genomic_DNA"/>
</dbReference>
<name>A0A1E5D6I8_9VIBR</name>
<dbReference type="Pfam" id="PF00196">
    <property type="entry name" value="GerE"/>
    <property type="match status" value="1"/>
</dbReference>
<evidence type="ECO:0000259" key="1">
    <source>
        <dbReference type="PROSITE" id="PS50043"/>
    </source>
</evidence>
<dbReference type="InterPro" id="IPR016032">
    <property type="entry name" value="Sig_transdc_resp-reg_C-effctor"/>
</dbReference>
<gene>
    <name evidence="2" type="ORF">A130_11915</name>
</gene>
<reference evidence="2 3" key="1">
    <citation type="journal article" date="2012" name="Science">
        <title>Ecological populations of bacteria act as socially cohesive units of antibiotic production and resistance.</title>
        <authorList>
            <person name="Cordero O.X."/>
            <person name="Wildschutte H."/>
            <person name="Kirkup B."/>
            <person name="Proehl S."/>
            <person name="Ngo L."/>
            <person name="Hussain F."/>
            <person name="Le Roux F."/>
            <person name="Mincer T."/>
            <person name="Polz M.F."/>
        </authorList>
    </citation>
    <scope>NUCLEOTIDE SEQUENCE [LARGE SCALE GENOMIC DNA]</scope>
    <source>
        <strain evidence="2 3">FF-238</strain>
    </source>
</reference>
<sequence>MSHYCLDTLIRSLYESLVSKDGFSLFLNLLVKQLNLLSGAVVMTNDISKKSRLVWAAGLDIEDASAFIDLNSQSDPLISQLNLSPSGSLITMGDIDADKMRVQHPEFFSQLNDDLDIYYATGAVLSQDGTWRSLIFFHRSRNQHEFNQQECLLLKRLIPHIQHAMQLYHQQLKQQQQTHLTELLFNQIQLPVILINEQGQVCHANTQGFALLDNGKIFRQVNQSLHLCPPYNKLLFSQALSNCLNNRTVETISLEKPNHFGYTITIAPLISDSYYDNKNSIQEPASSRPCIEGGVAIFIYSLDQPPKVNLNALCHAFGLTDKEAVICRELLNGHSPAEIAKMHHLSYETVRTYIKRAMKKTNTRRQNELVAKIITSPAYSNTQTMPQY</sequence>
<feature type="domain" description="HTH luxR-type" evidence="1">
    <location>
        <begin position="312"/>
        <end position="377"/>
    </location>
</feature>
<keyword evidence="3" id="KW-1185">Reference proteome</keyword>
<comment type="caution">
    <text evidence="2">The sequence shown here is derived from an EMBL/GenBank/DDBJ whole genome shotgun (WGS) entry which is preliminary data.</text>
</comment>
<dbReference type="PROSITE" id="PS50043">
    <property type="entry name" value="HTH_LUXR_2"/>
    <property type="match status" value="1"/>
</dbReference>
<dbReference type="InterPro" id="IPR036388">
    <property type="entry name" value="WH-like_DNA-bd_sf"/>
</dbReference>
<organism evidence="2 3">
    <name type="scientific">Vibrio genomosp. F6 str. FF-238</name>
    <dbReference type="NCBI Taxonomy" id="1191298"/>
    <lineage>
        <taxon>Bacteria</taxon>
        <taxon>Pseudomonadati</taxon>
        <taxon>Pseudomonadota</taxon>
        <taxon>Gammaproteobacteria</taxon>
        <taxon>Vibrionales</taxon>
        <taxon>Vibrionaceae</taxon>
        <taxon>Vibrio</taxon>
    </lineage>
</organism>
<dbReference type="Gene3D" id="1.10.10.10">
    <property type="entry name" value="Winged helix-like DNA-binding domain superfamily/Winged helix DNA-binding domain"/>
    <property type="match status" value="1"/>
</dbReference>
<dbReference type="AlphaFoldDB" id="A0A1E5D6I8"/>
<dbReference type="RefSeq" id="WP_017052939.1">
    <property type="nucleotide sequence ID" value="NZ_AJYW02000028.1"/>
</dbReference>
<dbReference type="Proteomes" id="UP000094165">
    <property type="component" value="Unassembled WGS sequence"/>
</dbReference>
<evidence type="ECO:0000313" key="3">
    <source>
        <dbReference type="Proteomes" id="UP000094165"/>
    </source>
</evidence>
<proteinExistence type="predicted"/>
<dbReference type="CDD" id="cd06170">
    <property type="entry name" value="LuxR_C_like"/>
    <property type="match status" value="1"/>
</dbReference>
<dbReference type="SMART" id="SM00421">
    <property type="entry name" value="HTH_LUXR"/>
    <property type="match status" value="1"/>
</dbReference>
<evidence type="ECO:0000313" key="2">
    <source>
        <dbReference type="EMBL" id="OEE79231.1"/>
    </source>
</evidence>